<accession>A0A9P4U3L6</accession>
<keyword evidence="3" id="KW-1185">Reference proteome</keyword>
<proteinExistence type="predicted"/>
<evidence type="ECO:0000313" key="3">
    <source>
        <dbReference type="Proteomes" id="UP000800235"/>
    </source>
</evidence>
<sequence length="128" mass="13214">MSTAPTDSASKGMLSGRGGAGNFGTKSRPSGGAEDLVTPTLKSEHYTTGRGGGGNIVKNENADVARLAQDVTGPAPKERDDGPVHYGRGGAANVIHASKTTEHKDGEQKKAHEGKGLLDKLIGKHEKK</sequence>
<name>A0A9P4U3L6_9PEZI</name>
<dbReference type="PANTHER" id="PTHR34693:SF1">
    <property type="entry name" value="PROTEIN PAR32"/>
    <property type="match status" value="1"/>
</dbReference>
<dbReference type="Proteomes" id="UP000800235">
    <property type="component" value="Unassembled WGS sequence"/>
</dbReference>
<protein>
    <submittedName>
        <fullName evidence="2">Uncharacterized protein</fullName>
    </submittedName>
</protein>
<evidence type="ECO:0000313" key="2">
    <source>
        <dbReference type="EMBL" id="KAF2435067.1"/>
    </source>
</evidence>
<organism evidence="2 3">
    <name type="scientific">Tothia fuscella</name>
    <dbReference type="NCBI Taxonomy" id="1048955"/>
    <lineage>
        <taxon>Eukaryota</taxon>
        <taxon>Fungi</taxon>
        <taxon>Dikarya</taxon>
        <taxon>Ascomycota</taxon>
        <taxon>Pezizomycotina</taxon>
        <taxon>Dothideomycetes</taxon>
        <taxon>Pleosporomycetidae</taxon>
        <taxon>Venturiales</taxon>
        <taxon>Cylindrosympodiaceae</taxon>
        <taxon>Tothia</taxon>
    </lineage>
</organism>
<dbReference type="Pfam" id="PF12223">
    <property type="entry name" value="DUF3602"/>
    <property type="match status" value="1"/>
</dbReference>
<dbReference type="InterPro" id="IPR053203">
    <property type="entry name" value="Cisplatin_resist-associated"/>
</dbReference>
<dbReference type="InterPro" id="IPR022024">
    <property type="entry name" value="DUF3602"/>
</dbReference>
<dbReference type="EMBL" id="MU007014">
    <property type="protein sequence ID" value="KAF2435067.1"/>
    <property type="molecule type" value="Genomic_DNA"/>
</dbReference>
<feature type="region of interest" description="Disordered" evidence="1">
    <location>
        <begin position="1"/>
        <end position="128"/>
    </location>
</feature>
<evidence type="ECO:0000256" key="1">
    <source>
        <dbReference type="SAM" id="MobiDB-lite"/>
    </source>
</evidence>
<dbReference type="PANTHER" id="PTHR34693">
    <property type="entry name" value="PROTEIN PAR32"/>
    <property type="match status" value="1"/>
</dbReference>
<reference evidence="2" key="1">
    <citation type="journal article" date="2020" name="Stud. Mycol.">
        <title>101 Dothideomycetes genomes: a test case for predicting lifestyles and emergence of pathogens.</title>
        <authorList>
            <person name="Haridas S."/>
            <person name="Albert R."/>
            <person name="Binder M."/>
            <person name="Bloem J."/>
            <person name="Labutti K."/>
            <person name="Salamov A."/>
            <person name="Andreopoulos B."/>
            <person name="Baker S."/>
            <person name="Barry K."/>
            <person name="Bills G."/>
            <person name="Bluhm B."/>
            <person name="Cannon C."/>
            <person name="Castanera R."/>
            <person name="Culley D."/>
            <person name="Daum C."/>
            <person name="Ezra D."/>
            <person name="Gonzalez J."/>
            <person name="Henrissat B."/>
            <person name="Kuo A."/>
            <person name="Liang C."/>
            <person name="Lipzen A."/>
            <person name="Lutzoni F."/>
            <person name="Magnuson J."/>
            <person name="Mondo S."/>
            <person name="Nolan M."/>
            <person name="Ohm R."/>
            <person name="Pangilinan J."/>
            <person name="Park H.-J."/>
            <person name="Ramirez L."/>
            <person name="Alfaro M."/>
            <person name="Sun H."/>
            <person name="Tritt A."/>
            <person name="Yoshinaga Y."/>
            <person name="Zwiers L.-H."/>
            <person name="Turgeon B."/>
            <person name="Goodwin S."/>
            <person name="Spatafora J."/>
            <person name="Crous P."/>
            <person name="Grigoriev I."/>
        </authorList>
    </citation>
    <scope>NUCLEOTIDE SEQUENCE</scope>
    <source>
        <strain evidence="2">CBS 130266</strain>
    </source>
</reference>
<feature type="compositionally biased region" description="Basic and acidic residues" evidence="1">
    <location>
        <begin position="99"/>
        <end position="128"/>
    </location>
</feature>
<dbReference type="OrthoDB" id="3063476at2759"/>
<dbReference type="AlphaFoldDB" id="A0A9P4U3L6"/>
<comment type="caution">
    <text evidence="2">The sequence shown here is derived from an EMBL/GenBank/DDBJ whole genome shotgun (WGS) entry which is preliminary data.</text>
</comment>
<gene>
    <name evidence="2" type="ORF">EJ08DRAFT_675492</name>
</gene>